<accession>A0ABR2WWH7</accession>
<evidence type="ECO:0000256" key="5">
    <source>
        <dbReference type="ARBA" id="ARBA00022448"/>
    </source>
</evidence>
<dbReference type="EMBL" id="JASJQH010000214">
    <property type="protein sequence ID" value="KAK9765883.1"/>
    <property type="molecule type" value="Genomic_DNA"/>
</dbReference>
<feature type="transmembrane region" description="Helical" evidence="12">
    <location>
        <begin position="235"/>
        <end position="255"/>
    </location>
</feature>
<evidence type="ECO:0000256" key="1">
    <source>
        <dbReference type="ARBA" id="ARBA00004127"/>
    </source>
</evidence>
<proteinExistence type="inferred from homology"/>
<feature type="transmembrane region" description="Helical" evidence="12">
    <location>
        <begin position="71"/>
        <end position="91"/>
    </location>
</feature>
<evidence type="ECO:0000256" key="9">
    <source>
        <dbReference type="ARBA" id="ARBA00022989"/>
    </source>
</evidence>
<feature type="transmembrane region" description="Helical" evidence="12">
    <location>
        <begin position="173"/>
        <end position="196"/>
    </location>
</feature>
<keyword evidence="11" id="KW-0961">Cell wall biogenesis/degradation</keyword>
<feature type="transmembrane region" description="Helical" evidence="12">
    <location>
        <begin position="97"/>
        <end position="121"/>
    </location>
</feature>
<comment type="similarity">
    <text evidence="3">Belongs to the CHS7 family.</text>
</comment>
<evidence type="ECO:0000256" key="8">
    <source>
        <dbReference type="ARBA" id="ARBA00022927"/>
    </source>
</evidence>
<reference evidence="13 14" key="1">
    <citation type="submission" date="2023-04" db="EMBL/GenBank/DDBJ databases">
        <title>Genome of Basidiobolus ranarum AG-B5.</title>
        <authorList>
            <person name="Stajich J.E."/>
            <person name="Carter-House D."/>
            <person name="Gryganskyi A."/>
        </authorList>
    </citation>
    <scope>NUCLEOTIDE SEQUENCE [LARGE SCALE GENOMIC DNA]</scope>
    <source>
        <strain evidence="13 14">AG-B5</strain>
    </source>
</reference>
<evidence type="ECO:0000256" key="10">
    <source>
        <dbReference type="ARBA" id="ARBA00023136"/>
    </source>
</evidence>
<protein>
    <recommendedName>
        <fullName evidence="4">Chitin synthase export chaperone</fullName>
    </recommendedName>
</protein>
<evidence type="ECO:0000256" key="6">
    <source>
        <dbReference type="ARBA" id="ARBA00022692"/>
    </source>
</evidence>
<evidence type="ECO:0000256" key="2">
    <source>
        <dbReference type="ARBA" id="ARBA00004586"/>
    </source>
</evidence>
<evidence type="ECO:0000256" key="7">
    <source>
        <dbReference type="ARBA" id="ARBA00022824"/>
    </source>
</evidence>
<comment type="subcellular location">
    <subcellularLocation>
        <location evidence="1">Endomembrane system</location>
        <topology evidence="1">Multi-pass membrane protein</topology>
    </subcellularLocation>
    <subcellularLocation>
        <location evidence="2">Endoplasmic reticulum membrane</location>
    </subcellularLocation>
</comment>
<organism evidence="13 14">
    <name type="scientific">Basidiobolus ranarum</name>
    <dbReference type="NCBI Taxonomy" id="34480"/>
    <lineage>
        <taxon>Eukaryota</taxon>
        <taxon>Fungi</taxon>
        <taxon>Fungi incertae sedis</taxon>
        <taxon>Zoopagomycota</taxon>
        <taxon>Entomophthoromycotina</taxon>
        <taxon>Basidiobolomycetes</taxon>
        <taxon>Basidiobolales</taxon>
        <taxon>Basidiobolaceae</taxon>
        <taxon>Basidiobolus</taxon>
    </lineage>
</organism>
<keyword evidence="9 12" id="KW-1133">Transmembrane helix</keyword>
<dbReference type="PANTHER" id="PTHR35329">
    <property type="entry name" value="CHITIN SYNTHASE EXPORT CHAPERONE"/>
    <property type="match status" value="1"/>
</dbReference>
<dbReference type="Proteomes" id="UP001479436">
    <property type="component" value="Unassembled WGS sequence"/>
</dbReference>
<keyword evidence="14" id="KW-1185">Reference proteome</keyword>
<feature type="transmembrane region" description="Helical" evidence="12">
    <location>
        <begin position="208"/>
        <end position="229"/>
    </location>
</feature>
<evidence type="ECO:0000256" key="3">
    <source>
        <dbReference type="ARBA" id="ARBA00009274"/>
    </source>
</evidence>
<keyword evidence="6 12" id="KW-0812">Transmembrane</keyword>
<dbReference type="PANTHER" id="PTHR35329:SF2">
    <property type="entry name" value="CHITIN SYNTHASE EXPORT CHAPERONE"/>
    <property type="match status" value="1"/>
</dbReference>
<gene>
    <name evidence="13" type="primary">CHS7_3</name>
    <name evidence="13" type="ORF">K7432_005433</name>
</gene>
<evidence type="ECO:0000256" key="4">
    <source>
        <dbReference type="ARBA" id="ARBA00018354"/>
    </source>
</evidence>
<evidence type="ECO:0000313" key="14">
    <source>
        <dbReference type="Proteomes" id="UP001479436"/>
    </source>
</evidence>
<keyword evidence="10 12" id="KW-0472">Membrane</keyword>
<evidence type="ECO:0000256" key="11">
    <source>
        <dbReference type="ARBA" id="ARBA00023316"/>
    </source>
</evidence>
<name>A0ABR2WWH7_9FUNG</name>
<sequence>MSQGPLDHLPLAWDEREWYRTTMLLTQFRAGRSNILRICGHDSLPSGNSDVCDNRLSHQYEVYRWRKEMAIFFYLYMLTMVLEMLLVSGIISPAVAVYPWLVAGHVGLVCTSIWSLFLNGFVGFQFMEDNTSLSLWTMRLTSLTVFGVAYFISIGTSESISSFLSPTMSFPLWMMYFVFNGAAILIYFILQIILIFKKLDDRWPLGDILFSMGFFMIGQAALYLFSGQICAYTNHYIDGIFFGVLCSLFSVMMIYKYWDSITKEDLEFSVSSHNTNWDVKTDRKEYP</sequence>
<comment type="caution">
    <text evidence="13">The sequence shown here is derived from an EMBL/GenBank/DDBJ whole genome shotgun (WGS) entry which is preliminary data.</text>
</comment>
<evidence type="ECO:0000313" key="13">
    <source>
        <dbReference type="EMBL" id="KAK9765883.1"/>
    </source>
</evidence>
<keyword evidence="5" id="KW-0813">Transport</keyword>
<keyword evidence="7" id="KW-0256">Endoplasmic reticulum</keyword>
<dbReference type="InterPro" id="IPR022057">
    <property type="entry name" value="Chs7"/>
</dbReference>
<dbReference type="Pfam" id="PF12271">
    <property type="entry name" value="Chs7"/>
    <property type="match status" value="1"/>
</dbReference>
<evidence type="ECO:0000256" key="12">
    <source>
        <dbReference type="SAM" id="Phobius"/>
    </source>
</evidence>
<keyword evidence="8" id="KW-0653">Protein transport</keyword>
<feature type="transmembrane region" description="Helical" evidence="12">
    <location>
        <begin position="133"/>
        <end position="153"/>
    </location>
</feature>